<organism evidence="2 3">
    <name type="scientific">Prorocentrum cordatum</name>
    <dbReference type="NCBI Taxonomy" id="2364126"/>
    <lineage>
        <taxon>Eukaryota</taxon>
        <taxon>Sar</taxon>
        <taxon>Alveolata</taxon>
        <taxon>Dinophyceae</taxon>
        <taxon>Prorocentrales</taxon>
        <taxon>Prorocentraceae</taxon>
        <taxon>Prorocentrum</taxon>
    </lineage>
</organism>
<name>A0ABN9S103_9DINO</name>
<evidence type="ECO:0000256" key="1">
    <source>
        <dbReference type="SAM" id="MobiDB-lite"/>
    </source>
</evidence>
<keyword evidence="3" id="KW-1185">Reference proteome</keyword>
<reference evidence="2" key="1">
    <citation type="submission" date="2023-10" db="EMBL/GenBank/DDBJ databases">
        <authorList>
            <person name="Chen Y."/>
            <person name="Shah S."/>
            <person name="Dougan E. K."/>
            <person name="Thang M."/>
            <person name="Chan C."/>
        </authorList>
    </citation>
    <scope>NUCLEOTIDE SEQUENCE [LARGE SCALE GENOMIC DNA]</scope>
</reference>
<sequence length="153" mass="16034">TGVPRPRGAARGGGAESMAHPAAGKPGAVQATAIRIFPHDVGVSHDDLVQNVCWLARIFIITGVLLNAFEGILCLAGDVADAHMTGAKLLLSLGHLSVVALASQGPEGIKIEATGRKSSFRTRHPTARSCSQCGLQQVRAPSQGPFFFIVWRS</sequence>
<proteinExistence type="predicted"/>
<feature type="region of interest" description="Disordered" evidence="1">
    <location>
        <begin position="1"/>
        <end position="23"/>
    </location>
</feature>
<dbReference type="EMBL" id="CAUYUJ010008435">
    <property type="protein sequence ID" value="CAK0823933.1"/>
    <property type="molecule type" value="Genomic_DNA"/>
</dbReference>
<evidence type="ECO:0000313" key="2">
    <source>
        <dbReference type="EMBL" id="CAK0823933.1"/>
    </source>
</evidence>
<accession>A0ABN9S103</accession>
<feature type="non-terminal residue" evidence="2">
    <location>
        <position position="1"/>
    </location>
</feature>
<protein>
    <submittedName>
        <fullName evidence="2">Uncharacterized protein</fullName>
    </submittedName>
</protein>
<gene>
    <name evidence="2" type="ORF">PCOR1329_LOCUS24494</name>
</gene>
<comment type="caution">
    <text evidence="2">The sequence shown here is derived from an EMBL/GenBank/DDBJ whole genome shotgun (WGS) entry which is preliminary data.</text>
</comment>
<evidence type="ECO:0000313" key="3">
    <source>
        <dbReference type="Proteomes" id="UP001189429"/>
    </source>
</evidence>
<dbReference type="Proteomes" id="UP001189429">
    <property type="component" value="Unassembled WGS sequence"/>
</dbReference>